<dbReference type="RefSeq" id="WP_047961797.1">
    <property type="nucleotide sequence ID" value="NZ_CAWMBG010000013.1"/>
</dbReference>
<accession>A0A0J5IU71</accession>
<dbReference type="AlphaFoldDB" id="A0A0J5IU71"/>
<dbReference type="OrthoDB" id="6445418at2"/>
<name>A0A0J5IU71_9GAMM</name>
<dbReference type="STRING" id="880157.AB204_02570"/>
<comment type="caution">
    <text evidence="2">The sequence shown here is derived from an EMBL/GenBank/DDBJ whole genome shotgun (WGS) entry which is preliminary data.</text>
</comment>
<gene>
    <name evidence="2" type="ORF">AB204_02570</name>
</gene>
<evidence type="ECO:0008006" key="4">
    <source>
        <dbReference type="Google" id="ProtNLM"/>
    </source>
</evidence>
<keyword evidence="3" id="KW-1185">Reference proteome</keyword>
<protein>
    <recommendedName>
        <fullName evidence="4">DdrA</fullName>
    </recommendedName>
</protein>
<evidence type="ECO:0000313" key="2">
    <source>
        <dbReference type="EMBL" id="KMJ46715.1"/>
    </source>
</evidence>
<dbReference type="EMBL" id="LFCV01000013">
    <property type="protein sequence ID" value="KMJ46715.1"/>
    <property type="molecule type" value="Genomic_DNA"/>
</dbReference>
<organism evidence="2 3">
    <name type="scientific">Xenorhabdus khoisanae</name>
    <dbReference type="NCBI Taxonomy" id="880157"/>
    <lineage>
        <taxon>Bacteria</taxon>
        <taxon>Pseudomonadati</taxon>
        <taxon>Pseudomonadota</taxon>
        <taxon>Gammaproteobacteria</taxon>
        <taxon>Enterobacterales</taxon>
        <taxon>Morganellaceae</taxon>
        <taxon>Xenorhabdus</taxon>
    </lineage>
</organism>
<dbReference type="Proteomes" id="UP000036277">
    <property type="component" value="Unassembled WGS sequence"/>
</dbReference>
<evidence type="ECO:0000313" key="3">
    <source>
        <dbReference type="Proteomes" id="UP000036277"/>
    </source>
</evidence>
<dbReference type="PATRIC" id="fig|880157.4.peg.534"/>
<evidence type="ECO:0000256" key="1">
    <source>
        <dbReference type="SAM" id="MobiDB-lite"/>
    </source>
</evidence>
<sequence>MKLSPLEILDLQDQLSDLLGKLAAADPLTQLDIQDEITAIMEKLGYGLSPVSTEQTDETTTDPEPATTDIPQIVADYLAGKFVTQNTDEFITILESLEPYVTTFITMPQVCDGANSWWEKTGKQLAA</sequence>
<proteinExistence type="predicted"/>
<reference evidence="2 3" key="1">
    <citation type="submission" date="2015-06" db="EMBL/GenBank/DDBJ databases">
        <title>Draft Whole-Genome Sequence of the Entomopathogenic Bacterium Xenorhabdus khoisanae.</title>
        <authorList>
            <person name="Naidoo S."/>
            <person name="Featherston J."/>
            <person name="Gray V.M."/>
        </authorList>
    </citation>
    <scope>NUCLEOTIDE SEQUENCE [LARGE SCALE GENOMIC DNA]</scope>
    <source>
        <strain evidence="2 3">MCB</strain>
    </source>
</reference>
<feature type="region of interest" description="Disordered" evidence="1">
    <location>
        <begin position="50"/>
        <end position="69"/>
    </location>
</feature>